<protein>
    <submittedName>
        <fullName evidence="1">Uncharacterized protein</fullName>
    </submittedName>
</protein>
<keyword evidence="2" id="KW-1185">Reference proteome</keyword>
<dbReference type="Proteomes" id="UP000091857">
    <property type="component" value="Chromosome 13"/>
</dbReference>
<accession>A0ACB7GLD9</accession>
<organism evidence="1 2">
    <name type="scientific">Manihot esculenta</name>
    <name type="common">Cassava</name>
    <name type="synonym">Jatropha manihot</name>
    <dbReference type="NCBI Taxonomy" id="3983"/>
    <lineage>
        <taxon>Eukaryota</taxon>
        <taxon>Viridiplantae</taxon>
        <taxon>Streptophyta</taxon>
        <taxon>Embryophyta</taxon>
        <taxon>Tracheophyta</taxon>
        <taxon>Spermatophyta</taxon>
        <taxon>Magnoliopsida</taxon>
        <taxon>eudicotyledons</taxon>
        <taxon>Gunneridae</taxon>
        <taxon>Pentapetalae</taxon>
        <taxon>rosids</taxon>
        <taxon>fabids</taxon>
        <taxon>Malpighiales</taxon>
        <taxon>Euphorbiaceae</taxon>
        <taxon>Crotonoideae</taxon>
        <taxon>Manihoteae</taxon>
        <taxon>Manihot</taxon>
    </lineage>
</organism>
<evidence type="ECO:0000313" key="2">
    <source>
        <dbReference type="Proteomes" id="UP000091857"/>
    </source>
</evidence>
<reference evidence="2" key="1">
    <citation type="journal article" date="2016" name="Nat. Biotechnol.">
        <title>Sequencing wild and cultivated cassava and related species reveals extensive interspecific hybridization and genetic diversity.</title>
        <authorList>
            <person name="Bredeson J.V."/>
            <person name="Lyons J.B."/>
            <person name="Prochnik S.E."/>
            <person name="Wu G.A."/>
            <person name="Ha C.M."/>
            <person name="Edsinger-Gonzales E."/>
            <person name="Grimwood J."/>
            <person name="Schmutz J."/>
            <person name="Rabbi I.Y."/>
            <person name="Egesi C."/>
            <person name="Nauluvula P."/>
            <person name="Lebot V."/>
            <person name="Ndunguru J."/>
            <person name="Mkamilo G."/>
            <person name="Bart R.S."/>
            <person name="Setter T.L."/>
            <person name="Gleadow R.M."/>
            <person name="Kulakow P."/>
            <person name="Ferguson M.E."/>
            <person name="Rounsley S."/>
            <person name="Rokhsar D.S."/>
        </authorList>
    </citation>
    <scope>NUCLEOTIDE SEQUENCE [LARGE SCALE GENOMIC DNA]</scope>
    <source>
        <strain evidence="2">cv. AM560-2</strain>
    </source>
</reference>
<sequence length="155" mass="17100">MAVMSFLVGLPPKFETAKSQILSNSEISSLHEVFTRILLTESSSPVLSHTTSVFVSRNDSGRQNNGDGNRGAFNGSRGSQHPEEAVPTFDSGGIICYYYHEPEHTKKTCLKLQNNNQCSQMAHMAVEASPDQRILIVADVYVQFSQYQASMNIAK</sequence>
<gene>
    <name evidence="1" type="ORF">MANES_13G105340v8</name>
</gene>
<proteinExistence type="predicted"/>
<name>A0ACB7GLD9_MANES</name>
<dbReference type="EMBL" id="CM004399">
    <property type="protein sequence ID" value="KAG8641092.1"/>
    <property type="molecule type" value="Genomic_DNA"/>
</dbReference>
<comment type="caution">
    <text evidence="1">The sequence shown here is derived from an EMBL/GenBank/DDBJ whole genome shotgun (WGS) entry which is preliminary data.</text>
</comment>
<evidence type="ECO:0000313" key="1">
    <source>
        <dbReference type="EMBL" id="KAG8641092.1"/>
    </source>
</evidence>